<organism evidence="2 3">
    <name type="scientific">Lophium mytilinum</name>
    <dbReference type="NCBI Taxonomy" id="390894"/>
    <lineage>
        <taxon>Eukaryota</taxon>
        <taxon>Fungi</taxon>
        <taxon>Dikarya</taxon>
        <taxon>Ascomycota</taxon>
        <taxon>Pezizomycotina</taxon>
        <taxon>Dothideomycetes</taxon>
        <taxon>Pleosporomycetidae</taxon>
        <taxon>Mytilinidiales</taxon>
        <taxon>Mytilinidiaceae</taxon>
        <taxon>Lophium</taxon>
    </lineage>
</organism>
<sequence length="271" mass="29940">MAENHNPQVPDLASVLRTLASLAPATPQQPGQDIAASLLQHQSEPFYDPTHPTQATSQPSTNVEQLPVRPTSTRQDQRTVPQHRSSIQDPPRTSSAPPLIDPATITEWSHGLRCVSKIAAQTPSFKMAIRKLMADQEHQEKTWQAEREALLKAHAARSDNDENLKSILSSLGTSLDAAPVSAEQAEIELKQLDKRIYRAVQLMVDNMSLELKRLGVPFFGVKPELIIPPDEEKTAGTPPPAASGVGPKITEDELLALQRRMVEYLEDMYRV</sequence>
<dbReference type="InterPro" id="IPR018858">
    <property type="entry name" value="DUF2458"/>
</dbReference>
<keyword evidence="3" id="KW-1185">Reference proteome</keyword>
<gene>
    <name evidence="2" type="ORF">BU16DRAFT_523376</name>
</gene>
<evidence type="ECO:0000313" key="2">
    <source>
        <dbReference type="EMBL" id="KAF2500597.1"/>
    </source>
</evidence>
<protein>
    <submittedName>
        <fullName evidence="2">Uncharacterized protein</fullName>
    </submittedName>
</protein>
<dbReference type="EMBL" id="MU004183">
    <property type="protein sequence ID" value="KAF2500597.1"/>
    <property type="molecule type" value="Genomic_DNA"/>
</dbReference>
<feature type="region of interest" description="Disordered" evidence="1">
    <location>
        <begin position="228"/>
        <end position="247"/>
    </location>
</feature>
<name>A0A6A6RAV9_9PEZI</name>
<reference evidence="2" key="1">
    <citation type="journal article" date="2020" name="Stud. Mycol.">
        <title>101 Dothideomycetes genomes: a test case for predicting lifestyles and emergence of pathogens.</title>
        <authorList>
            <person name="Haridas S."/>
            <person name="Albert R."/>
            <person name="Binder M."/>
            <person name="Bloem J."/>
            <person name="Labutti K."/>
            <person name="Salamov A."/>
            <person name="Andreopoulos B."/>
            <person name="Baker S."/>
            <person name="Barry K."/>
            <person name="Bills G."/>
            <person name="Bluhm B."/>
            <person name="Cannon C."/>
            <person name="Castanera R."/>
            <person name="Culley D."/>
            <person name="Daum C."/>
            <person name="Ezra D."/>
            <person name="Gonzalez J."/>
            <person name="Henrissat B."/>
            <person name="Kuo A."/>
            <person name="Liang C."/>
            <person name="Lipzen A."/>
            <person name="Lutzoni F."/>
            <person name="Magnuson J."/>
            <person name="Mondo S."/>
            <person name="Nolan M."/>
            <person name="Ohm R."/>
            <person name="Pangilinan J."/>
            <person name="Park H.-J."/>
            <person name="Ramirez L."/>
            <person name="Alfaro M."/>
            <person name="Sun H."/>
            <person name="Tritt A."/>
            <person name="Yoshinaga Y."/>
            <person name="Zwiers L.-H."/>
            <person name="Turgeon B."/>
            <person name="Goodwin S."/>
            <person name="Spatafora J."/>
            <person name="Crous P."/>
            <person name="Grigoriev I."/>
        </authorList>
    </citation>
    <scope>NUCLEOTIDE SEQUENCE</scope>
    <source>
        <strain evidence="2">CBS 269.34</strain>
    </source>
</reference>
<dbReference type="OrthoDB" id="5363415at2759"/>
<feature type="compositionally biased region" description="Polar residues" evidence="1">
    <location>
        <begin position="51"/>
        <end position="96"/>
    </location>
</feature>
<dbReference type="AlphaFoldDB" id="A0A6A6RAV9"/>
<feature type="region of interest" description="Disordered" evidence="1">
    <location>
        <begin position="39"/>
        <end position="102"/>
    </location>
</feature>
<proteinExistence type="predicted"/>
<evidence type="ECO:0000313" key="3">
    <source>
        <dbReference type="Proteomes" id="UP000799750"/>
    </source>
</evidence>
<dbReference type="Proteomes" id="UP000799750">
    <property type="component" value="Unassembled WGS sequence"/>
</dbReference>
<dbReference type="Pfam" id="PF10454">
    <property type="entry name" value="DUF2458"/>
    <property type="match status" value="1"/>
</dbReference>
<accession>A0A6A6RAV9</accession>
<evidence type="ECO:0000256" key="1">
    <source>
        <dbReference type="SAM" id="MobiDB-lite"/>
    </source>
</evidence>